<reference evidence="2 3" key="1">
    <citation type="submission" date="2019-02" db="EMBL/GenBank/DDBJ databases">
        <title>Draft Genome Sequence of the Prevotella sp. BCRC 81118, Isolated from Human Feces.</title>
        <authorList>
            <person name="Huang C.-H."/>
        </authorList>
    </citation>
    <scope>NUCLEOTIDE SEQUENCE [LARGE SCALE GENOMIC DNA]</scope>
    <source>
        <strain evidence="2 3">BCRC 81118</strain>
    </source>
</reference>
<protein>
    <recommendedName>
        <fullName evidence="4">DUF4843 domain-containing protein</fullName>
    </recommendedName>
</protein>
<proteinExistence type="predicted"/>
<dbReference type="Proteomes" id="UP000297872">
    <property type="component" value="Unassembled WGS sequence"/>
</dbReference>
<dbReference type="EMBL" id="SGVY01000052">
    <property type="protein sequence ID" value="TFH76227.1"/>
    <property type="molecule type" value="Genomic_DNA"/>
</dbReference>
<dbReference type="RefSeq" id="WP_134844310.1">
    <property type="nucleotide sequence ID" value="NZ_DBGBKM010000239.1"/>
</dbReference>
<evidence type="ECO:0000313" key="3">
    <source>
        <dbReference type="Proteomes" id="UP000297872"/>
    </source>
</evidence>
<keyword evidence="1" id="KW-0732">Signal</keyword>
<keyword evidence="3" id="KW-1185">Reference proteome</keyword>
<gene>
    <name evidence="2" type="ORF">EXN75_14255</name>
</gene>
<evidence type="ECO:0000313" key="2">
    <source>
        <dbReference type="EMBL" id="TFH76227.1"/>
    </source>
</evidence>
<evidence type="ECO:0000256" key="1">
    <source>
        <dbReference type="SAM" id="SignalP"/>
    </source>
</evidence>
<name>A0A4Y8V881_9BACT</name>
<dbReference type="OrthoDB" id="1096881at2"/>
<comment type="caution">
    <text evidence="2">The sequence shown here is derived from an EMBL/GenBank/DDBJ whole genome shotgun (WGS) entry which is preliminary data.</text>
</comment>
<dbReference type="AlphaFoldDB" id="A0A4Y8V881"/>
<dbReference type="PROSITE" id="PS51257">
    <property type="entry name" value="PROKAR_LIPOPROTEIN"/>
    <property type="match status" value="1"/>
</dbReference>
<feature type="signal peptide" evidence="1">
    <location>
        <begin position="1"/>
        <end position="22"/>
    </location>
</feature>
<accession>A0A4Y8V881</accession>
<sequence length="175" mass="19447">MKRLYSKISFVAITLISLISLSSCHNMPVGYLKAENAGYEPDTLVVYQEVDEYAPQVTDNSPWTSYAIQGVAGTVPITYEFYDVEATEGGDAAAFRQAIQEGTIRLQGSLIQVFYAASKNLPVGRYSISLKVQNEDHSALLPHIFTVIIKKNEFGDWDNGSYGDEDIDYTSLRTK</sequence>
<evidence type="ECO:0008006" key="4">
    <source>
        <dbReference type="Google" id="ProtNLM"/>
    </source>
</evidence>
<feature type="chain" id="PRO_5021248110" description="DUF4843 domain-containing protein" evidence="1">
    <location>
        <begin position="23"/>
        <end position="175"/>
    </location>
</feature>
<dbReference type="GeneID" id="302996428"/>
<organism evidence="2 3">
    <name type="scientific">Segatella hominis</name>
    <dbReference type="NCBI Taxonomy" id="2518605"/>
    <lineage>
        <taxon>Bacteria</taxon>
        <taxon>Pseudomonadati</taxon>
        <taxon>Bacteroidota</taxon>
        <taxon>Bacteroidia</taxon>
        <taxon>Bacteroidales</taxon>
        <taxon>Prevotellaceae</taxon>
        <taxon>Segatella</taxon>
    </lineage>
</organism>